<dbReference type="AlphaFoldDB" id="A0A096FCG2"/>
<protein>
    <recommendedName>
        <fullName evidence="4">Integrase catalytic domain-containing protein</fullName>
    </recommendedName>
</protein>
<proteinExistence type="predicted"/>
<evidence type="ECO:0008006" key="4">
    <source>
        <dbReference type="Google" id="ProtNLM"/>
    </source>
</evidence>
<feature type="region of interest" description="Disordered" evidence="1">
    <location>
        <begin position="145"/>
        <end position="167"/>
    </location>
</feature>
<accession>A0A096FCG2</accession>
<name>A0A096FCG2_COMTE</name>
<dbReference type="EMBL" id="AWOR01000053">
    <property type="protein sequence ID" value="KGH28026.1"/>
    <property type="molecule type" value="Genomic_DNA"/>
</dbReference>
<organism evidence="2 3">
    <name type="scientific">Comamonas testosteroni</name>
    <name type="common">Pseudomonas testosteroni</name>
    <dbReference type="NCBI Taxonomy" id="285"/>
    <lineage>
        <taxon>Bacteria</taxon>
        <taxon>Pseudomonadati</taxon>
        <taxon>Pseudomonadota</taxon>
        <taxon>Betaproteobacteria</taxon>
        <taxon>Burkholderiales</taxon>
        <taxon>Comamonadaceae</taxon>
        <taxon>Comamonas</taxon>
    </lineage>
</organism>
<evidence type="ECO:0000256" key="1">
    <source>
        <dbReference type="SAM" id="MobiDB-lite"/>
    </source>
</evidence>
<gene>
    <name evidence="2" type="ORF">P353_16565</name>
</gene>
<evidence type="ECO:0000313" key="3">
    <source>
        <dbReference type="Proteomes" id="UP000029553"/>
    </source>
</evidence>
<dbReference type="SUPFAM" id="SSF53098">
    <property type="entry name" value="Ribonuclease H-like"/>
    <property type="match status" value="1"/>
</dbReference>
<dbReference type="InterPro" id="IPR012337">
    <property type="entry name" value="RNaseH-like_sf"/>
</dbReference>
<dbReference type="Proteomes" id="UP000029553">
    <property type="component" value="Unassembled WGS sequence"/>
</dbReference>
<sequence>MRTFLSKAGGTIEHKMNQIRYISEQKLWSLEQMKPPLSRTVVELTKETSITAFTLRTWREAARQGGHAYLPVKGCFFYCYMGKDMYSRKLVANEVHEAEASQQASQLLHKACLREQTAGRPLVPDSGNGSDLLMAMQALGVVPSYSRPRVSNDTPTPRPCSARPNAGRFGRASLRQRAAGQAMGAVLCGLAQRRASPRRVEVRNARPASQKAGSA</sequence>
<feature type="region of interest" description="Disordered" evidence="1">
    <location>
        <begin position="194"/>
        <end position="215"/>
    </location>
</feature>
<reference evidence="2 3" key="1">
    <citation type="submission" date="2013-09" db="EMBL/GenBank/DDBJ databases">
        <title>High correlation between genotypes and phenotypes of environmental bacteria Comamonas testosteroni strains.</title>
        <authorList>
            <person name="Liu L."/>
            <person name="Zhu W."/>
            <person name="Xia X."/>
            <person name="Xu B."/>
            <person name="Luo M."/>
            <person name="Wang G."/>
        </authorList>
    </citation>
    <scope>NUCLEOTIDE SEQUENCE [LARGE SCALE GENOMIC DNA]</scope>
    <source>
        <strain evidence="2 3">JL40</strain>
    </source>
</reference>
<evidence type="ECO:0000313" key="2">
    <source>
        <dbReference type="EMBL" id="KGH28026.1"/>
    </source>
</evidence>
<comment type="caution">
    <text evidence="2">The sequence shown here is derived from an EMBL/GenBank/DDBJ whole genome shotgun (WGS) entry which is preliminary data.</text>
</comment>